<dbReference type="InterPro" id="IPR021598">
    <property type="entry name" value="DUF3221"/>
</dbReference>
<dbReference type="Pfam" id="PF11518">
    <property type="entry name" value="DUF3221"/>
    <property type="match status" value="1"/>
</dbReference>
<dbReference type="PROSITE" id="PS51257">
    <property type="entry name" value="PROKAR_LIPOPROTEIN"/>
    <property type="match status" value="1"/>
</dbReference>
<evidence type="ECO:0000313" key="3">
    <source>
        <dbReference type="Proteomes" id="UP000307201"/>
    </source>
</evidence>
<proteinExistence type="predicted"/>
<dbReference type="EMBL" id="VBTE01000001">
    <property type="protein sequence ID" value="TLQ09604.1"/>
    <property type="molecule type" value="Genomic_DNA"/>
</dbReference>
<evidence type="ECO:0000313" key="2">
    <source>
        <dbReference type="EMBL" id="TLQ09604.1"/>
    </source>
</evidence>
<comment type="caution">
    <text evidence="2">The sequence shown here is derived from an EMBL/GenBank/DDBJ whole genome shotgun (WGS) entry which is preliminary data.</text>
</comment>
<protein>
    <submittedName>
        <fullName evidence="2">DUF3221 domain-containing protein</fullName>
    </submittedName>
</protein>
<accession>A0A5R9C8K7</accession>
<dbReference type="AlphaFoldDB" id="A0A5R9C8K7"/>
<gene>
    <name evidence="2" type="ORF">FEZ48_00195</name>
</gene>
<feature type="signal peptide" evidence="1">
    <location>
        <begin position="1"/>
        <end position="20"/>
    </location>
</feature>
<feature type="chain" id="PRO_5038591932" evidence="1">
    <location>
        <begin position="21"/>
        <end position="168"/>
    </location>
</feature>
<evidence type="ECO:0000256" key="1">
    <source>
        <dbReference type="SAM" id="SignalP"/>
    </source>
</evidence>
<name>A0A5R9C8K7_9LACT</name>
<dbReference type="RefSeq" id="WP_138470336.1">
    <property type="nucleotide sequence ID" value="NZ_JBGQQG010000016.1"/>
</dbReference>
<reference evidence="2 3" key="1">
    <citation type="submission" date="2019-05" db="EMBL/GenBank/DDBJ databases">
        <title>The metagenome of a microbial culture collection derived from dairy environment covers the genomic content of the human microbiome.</title>
        <authorList>
            <person name="Roder T."/>
            <person name="Wuthrich D."/>
            <person name="Sattari Z."/>
            <person name="Von Ah U."/>
            <person name="Bar C."/>
            <person name="Ronchi F."/>
            <person name="Macpherson A.J."/>
            <person name="Ganal-Vonarburg S.C."/>
            <person name="Bruggmann R."/>
            <person name="Vergeres G."/>
        </authorList>
    </citation>
    <scope>NUCLEOTIDE SEQUENCE [LARGE SCALE GENOMIC DNA]</scope>
    <source>
        <strain evidence="2 3">FAM 24235</strain>
    </source>
</reference>
<keyword evidence="1" id="KW-0732">Signal</keyword>
<dbReference type="OrthoDB" id="2603210at2"/>
<dbReference type="Proteomes" id="UP000307201">
    <property type="component" value="Unassembled WGS sequence"/>
</dbReference>
<sequence>MKIKLFIVLLFTFVMTGCTQILTTFSEPNITGYVVDNSDESVLIVSNQPDDYSSTGGIEEFYDAVIASNAPDNVEVGDYVEAWYDGGIDQSYPAQATIGTLSILPNEQPEGADLTESEALKKALSQYSSEDHPLVVNSISYNDDQNTWSIVLENQSDDVEYSHEVLDE</sequence>
<organism evidence="2 3">
    <name type="scientific">Marinilactibacillus psychrotolerans</name>
    <dbReference type="NCBI Taxonomy" id="191770"/>
    <lineage>
        <taxon>Bacteria</taxon>
        <taxon>Bacillati</taxon>
        <taxon>Bacillota</taxon>
        <taxon>Bacilli</taxon>
        <taxon>Lactobacillales</taxon>
        <taxon>Carnobacteriaceae</taxon>
        <taxon>Marinilactibacillus</taxon>
    </lineage>
</organism>